<dbReference type="InterPro" id="IPR004845">
    <property type="entry name" value="T2SS_GspD_CS"/>
</dbReference>
<gene>
    <name evidence="6" type="ORF">CKO13_02015</name>
</gene>
<keyword evidence="7" id="KW-1185">Reference proteome</keyword>
<dbReference type="PANTHER" id="PTHR30332">
    <property type="entry name" value="PROBABLE GENERAL SECRETION PATHWAY PROTEIN D"/>
    <property type="match status" value="1"/>
</dbReference>
<dbReference type="Proteomes" id="UP000738126">
    <property type="component" value="Unassembled WGS sequence"/>
</dbReference>
<proteinExistence type="predicted"/>
<feature type="region of interest" description="Disordered" evidence="4">
    <location>
        <begin position="202"/>
        <end position="224"/>
    </location>
</feature>
<comment type="caution">
    <text evidence="6">The sequence shown here is derived from an EMBL/GenBank/DDBJ whole genome shotgun (WGS) entry which is preliminary data.</text>
</comment>
<feature type="compositionally biased region" description="Basic and acidic residues" evidence="4">
    <location>
        <begin position="54"/>
        <end position="68"/>
    </location>
</feature>
<sequence length="534" mass="57301">MNRRRGDPKIMRRAAFLSPVALLPLLSACGTMQEKPEPSAEAEINSVPGSAYERLLEDPDLAPERPEAEAPAGAEGGASGAAGPLRLGAEQRLPMISQAAEGGAPEEVSGQRYSFRADALPVGEALRMFGRMYDLNVYTDPDVTGTVDVDFADVPLEQAMRLLLSGNGLYWAWDDGVIHVQRTVTRTFELDYVRMSREGSFSSSASVEGSGGSGGGDSSGDAEISQSVTNEFWDEIEEQLGSLLSGEGRLVVNRMTGTVQVSDVYPRVQDVEQFVASLQDAMGRQVAIEARILEVKLRDDQAMGIDWSRINLDNFGQITSQTSFTGGGGSASPAGVDGAAASTLTIDFNDGSFSSLVSALKEQGDVRVMSQPRVRTLNNQPAVIKVATQQTFWERNTTRFVEDGEDIVEVDESANNFSEGLMLSVTPQISDDGRVMLDVSPMITDLVDVSQSPSGDSNAPIFDVKQTSTLVQVSDGETVLIGGLIQDGTSKSRRGIPVLGSLPLLGRLFSSDYEAKSRTELVIFIEPTVIGRRL</sequence>
<accession>A0ABS1E4X6</accession>
<name>A0ABS1E4X6_9GAMM</name>
<dbReference type="PRINTS" id="PR00811">
    <property type="entry name" value="BCTERIALGSPD"/>
</dbReference>
<keyword evidence="3" id="KW-0998">Cell outer membrane</keyword>
<dbReference type="SMART" id="SM00965">
    <property type="entry name" value="STN"/>
    <property type="match status" value="1"/>
</dbReference>
<dbReference type="InterPro" id="IPR001775">
    <property type="entry name" value="GspD/PilQ"/>
</dbReference>
<evidence type="ECO:0000259" key="5">
    <source>
        <dbReference type="SMART" id="SM00965"/>
    </source>
</evidence>
<dbReference type="PROSITE" id="PS51257">
    <property type="entry name" value="PROKAR_LIPOPROTEIN"/>
    <property type="match status" value="1"/>
</dbReference>
<protein>
    <submittedName>
        <fullName evidence="6">Pilus (MSHA type) biogenesis protein MshL</fullName>
    </submittedName>
</protein>
<evidence type="ECO:0000256" key="2">
    <source>
        <dbReference type="ARBA" id="ARBA00023136"/>
    </source>
</evidence>
<dbReference type="Pfam" id="PF00263">
    <property type="entry name" value="Secretin"/>
    <property type="match status" value="1"/>
</dbReference>
<dbReference type="Pfam" id="PF07660">
    <property type="entry name" value="STN"/>
    <property type="match status" value="1"/>
</dbReference>
<dbReference type="PANTHER" id="PTHR30332:SF17">
    <property type="entry name" value="TYPE IV PILIATION SYSTEM PROTEIN DR_0774-RELATED"/>
    <property type="match status" value="1"/>
</dbReference>
<dbReference type="Gene3D" id="3.55.50.30">
    <property type="match status" value="1"/>
</dbReference>
<dbReference type="InterPro" id="IPR011514">
    <property type="entry name" value="Secretin_N_2"/>
</dbReference>
<dbReference type="EMBL" id="NRSH01000011">
    <property type="protein sequence ID" value="MBK1725815.1"/>
    <property type="molecule type" value="Genomic_DNA"/>
</dbReference>
<dbReference type="InterPro" id="IPR013358">
    <property type="entry name" value="Pilus_biogenesis_MshL"/>
</dbReference>
<feature type="domain" description="Secretin/TonB short N-terminal" evidence="5">
    <location>
        <begin position="135"/>
        <end position="183"/>
    </location>
</feature>
<feature type="region of interest" description="Disordered" evidence="4">
    <location>
        <begin position="32"/>
        <end position="84"/>
    </location>
</feature>
<dbReference type="PROSITE" id="PS00875">
    <property type="entry name" value="T2SP_D"/>
    <property type="match status" value="1"/>
</dbReference>
<evidence type="ECO:0000313" key="6">
    <source>
        <dbReference type="EMBL" id="MBK1725815.1"/>
    </source>
</evidence>
<evidence type="ECO:0000256" key="1">
    <source>
        <dbReference type="ARBA" id="ARBA00022448"/>
    </source>
</evidence>
<dbReference type="InterPro" id="IPR050810">
    <property type="entry name" value="Bact_Secretion_Sys_Channel"/>
</dbReference>
<dbReference type="Pfam" id="PF07655">
    <property type="entry name" value="Secretin_N_2"/>
    <property type="match status" value="1"/>
</dbReference>
<keyword evidence="1" id="KW-0813">Transport</keyword>
<evidence type="ECO:0000313" key="7">
    <source>
        <dbReference type="Proteomes" id="UP000738126"/>
    </source>
</evidence>
<dbReference type="InterPro" id="IPR011662">
    <property type="entry name" value="Secretin/TonB_short_N"/>
</dbReference>
<evidence type="ECO:0000256" key="3">
    <source>
        <dbReference type="ARBA" id="ARBA00023237"/>
    </source>
</evidence>
<feature type="compositionally biased region" description="Gly residues" evidence="4">
    <location>
        <begin position="209"/>
        <end position="218"/>
    </location>
</feature>
<keyword evidence="2" id="KW-0472">Membrane</keyword>
<dbReference type="InterPro" id="IPR004846">
    <property type="entry name" value="T2SS/T3SS_dom"/>
</dbReference>
<reference evidence="6 7" key="1">
    <citation type="journal article" date="2020" name="Microorganisms">
        <title>Osmotic Adaptation and Compatible Solute Biosynthesis of Phototrophic Bacteria as Revealed from Genome Analyses.</title>
        <authorList>
            <person name="Imhoff J.F."/>
            <person name="Rahn T."/>
            <person name="Kunzel S."/>
            <person name="Keller A."/>
            <person name="Neulinger S.C."/>
        </authorList>
    </citation>
    <scope>NUCLEOTIDE SEQUENCE [LARGE SCALE GENOMIC DNA]</scope>
    <source>
        <strain evidence="6 7">DSM 15116</strain>
    </source>
</reference>
<dbReference type="NCBIfam" id="TIGR02519">
    <property type="entry name" value="pilus_MshL"/>
    <property type="match status" value="1"/>
</dbReference>
<organism evidence="6 7">
    <name type="scientific">Halorhodospira neutriphila</name>
    <dbReference type="NCBI Taxonomy" id="168379"/>
    <lineage>
        <taxon>Bacteria</taxon>
        <taxon>Pseudomonadati</taxon>
        <taxon>Pseudomonadota</taxon>
        <taxon>Gammaproteobacteria</taxon>
        <taxon>Chromatiales</taxon>
        <taxon>Ectothiorhodospiraceae</taxon>
        <taxon>Halorhodospira</taxon>
    </lineage>
</organism>
<evidence type="ECO:0000256" key="4">
    <source>
        <dbReference type="SAM" id="MobiDB-lite"/>
    </source>
</evidence>